<gene>
    <name evidence="1" type="ORF">BOTBODRAFT_265969</name>
</gene>
<keyword evidence="2" id="KW-1185">Reference proteome</keyword>
<dbReference type="EMBL" id="KL198029">
    <property type="protein sequence ID" value="KDQ16016.1"/>
    <property type="molecule type" value="Genomic_DNA"/>
</dbReference>
<sequence>MSDTGCASPTLLSLDAEFPALDEVAAALSACSPTGHLSMMKWMDASGDISMEGDNDNDNDSMLGSSLLAVACPAPAFPPMDVDAAGDTDVDCDESPALQVVISSLFGSRGHLSRLVKRHQRTRARVGHPPHDSMPPPKPNIMVLRLVNKYADLGIDAEATTCIVRTVLH</sequence>
<dbReference type="InParanoid" id="A0A067MWT9"/>
<dbReference type="AlphaFoldDB" id="A0A067MWT9"/>
<organism evidence="1 2">
    <name type="scientific">Botryobasidium botryosum (strain FD-172 SS1)</name>
    <dbReference type="NCBI Taxonomy" id="930990"/>
    <lineage>
        <taxon>Eukaryota</taxon>
        <taxon>Fungi</taxon>
        <taxon>Dikarya</taxon>
        <taxon>Basidiomycota</taxon>
        <taxon>Agaricomycotina</taxon>
        <taxon>Agaricomycetes</taxon>
        <taxon>Cantharellales</taxon>
        <taxon>Botryobasidiaceae</taxon>
        <taxon>Botryobasidium</taxon>
    </lineage>
</organism>
<protein>
    <submittedName>
        <fullName evidence="1">Uncharacterized protein</fullName>
    </submittedName>
</protein>
<dbReference type="HOGENOM" id="CLU_1578261_0_0_1"/>
<evidence type="ECO:0000313" key="2">
    <source>
        <dbReference type="Proteomes" id="UP000027195"/>
    </source>
</evidence>
<evidence type="ECO:0000313" key="1">
    <source>
        <dbReference type="EMBL" id="KDQ16016.1"/>
    </source>
</evidence>
<reference evidence="2" key="1">
    <citation type="journal article" date="2014" name="Proc. Natl. Acad. Sci. U.S.A.">
        <title>Extensive sampling of basidiomycete genomes demonstrates inadequacy of the white-rot/brown-rot paradigm for wood decay fungi.</title>
        <authorList>
            <person name="Riley R."/>
            <person name="Salamov A.A."/>
            <person name="Brown D.W."/>
            <person name="Nagy L.G."/>
            <person name="Floudas D."/>
            <person name="Held B.W."/>
            <person name="Levasseur A."/>
            <person name="Lombard V."/>
            <person name="Morin E."/>
            <person name="Otillar R."/>
            <person name="Lindquist E.A."/>
            <person name="Sun H."/>
            <person name="LaButti K.M."/>
            <person name="Schmutz J."/>
            <person name="Jabbour D."/>
            <person name="Luo H."/>
            <person name="Baker S.E."/>
            <person name="Pisabarro A.G."/>
            <person name="Walton J.D."/>
            <person name="Blanchette R.A."/>
            <person name="Henrissat B."/>
            <person name="Martin F."/>
            <person name="Cullen D."/>
            <person name="Hibbett D.S."/>
            <person name="Grigoriev I.V."/>
        </authorList>
    </citation>
    <scope>NUCLEOTIDE SEQUENCE [LARGE SCALE GENOMIC DNA]</scope>
    <source>
        <strain evidence="2">FD-172 SS1</strain>
    </source>
</reference>
<proteinExistence type="predicted"/>
<name>A0A067MWT9_BOTB1</name>
<dbReference type="Proteomes" id="UP000027195">
    <property type="component" value="Unassembled WGS sequence"/>
</dbReference>
<accession>A0A067MWT9</accession>